<protein>
    <recommendedName>
        <fullName evidence="3">Transposase</fullName>
    </recommendedName>
</protein>
<gene>
    <name evidence="1" type="ORF">SAMN05192566_1534</name>
</gene>
<evidence type="ECO:0008006" key="3">
    <source>
        <dbReference type="Google" id="ProtNLM"/>
    </source>
</evidence>
<dbReference type="EMBL" id="FNFX01000003">
    <property type="protein sequence ID" value="SDK52849.1"/>
    <property type="molecule type" value="Genomic_DNA"/>
</dbReference>
<dbReference type="Proteomes" id="UP000198629">
    <property type="component" value="Unassembled WGS sequence"/>
</dbReference>
<dbReference type="STRING" id="492660.SAMN05192566_1534"/>
<evidence type="ECO:0000313" key="2">
    <source>
        <dbReference type="Proteomes" id="UP000198629"/>
    </source>
</evidence>
<reference evidence="2" key="1">
    <citation type="submission" date="2016-10" db="EMBL/GenBank/DDBJ databases">
        <authorList>
            <person name="Varghese N."/>
            <person name="Submissions S."/>
        </authorList>
    </citation>
    <scope>NUCLEOTIDE SEQUENCE [LARGE SCALE GENOMIC DNA]</scope>
    <source>
        <strain evidence="2">CBMB127</strain>
    </source>
</reference>
<accession>A0A1G9CMP2</accession>
<evidence type="ECO:0000313" key="1">
    <source>
        <dbReference type="EMBL" id="SDK52849.1"/>
    </source>
</evidence>
<keyword evidence="2" id="KW-1185">Reference proteome</keyword>
<organism evidence="1 2">
    <name type="scientific">Methylophilus rhizosphaerae</name>
    <dbReference type="NCBI Taxonomy" id="492660"/>
    <lineage>
        <taxon>Bacteria</taxon>
        <taxon>Pseudomonadati</taxon>
        <taxon>Pseudomonadota</taxon>
        <taxon>Betaproteobacteria</taxon>
        <taxon>Nitrosomonadales</taxon>
        <taxon>Methylophilaceae</taxon>
        <taxon>Methylophilus</taxon>
    </lineage>
</organism>
<proteinExistence type="predicted"/>
<name>A0A1G9CMP2_9PROT</name>
<dbReference type="AlphaFoldDB" id="A0A1G9CMP2"/>
<sequence length="62" mass="7172">MQNHSTTLLKKGDPFVTDNRKLNRLLKIYWHQLHAMADAELAGLPEPTFFTPKLPKNLITRT</sequence>